<reference evidence="7 8" key="1">
    <citation type="submission" date="2024-04" db="EMBL/GenBank/DDBJ databases">
        <authorList>
            <consortium name="Genoscope - CEA"/>
            <person name="William W."/>
        </authorList>
    </citation>
    <scope>NUCLEOTIDE SEQUENCE [LARGE SCALE GENOMIC DNA]</scope>
</reference>
<comment type="cofactor">
    <cofactor evidence="4">
        <name>Zn(2+)</name>
        <dbReference type="ChEBI" id="CHEBI:29105"/>
    </cofactor>
    <text evidence="4">Binds 2 Zn(2+) ions.</text>
</comment>
<dbReference type="PANTHER" id="PTHR11596">
    <property type="entry name" value="ALKALINE PHOSPHATASE"/>
    <property type="match status" value="1"/>
</dbReference>
<dbReference type="InterPro" id="IPR017850">
    <property type="entry name" value="Alkaline_phosphatase_core_sf"/>
</dbReference>
<dbReference type="Pfam" id="PF00245">
    <property type="entry name" value="Alk_phosphatase"/>
    <property type="match status" value="1"/>
</dbReference>
<keyword evidence="4" id="KW-0479">Metal-binding</keyword>
<evidence type="ECO:0000256" key="4">
    <source>
        <dbReference type="PIRSR" id="PIRSR601952-2"/>
    </source>
</evidence>
<feature type="binding site" evidence="4">
    <location>
        <position position="75"/>
    </location>
    <ligand>
        <name>Mg(2+)</name>
        <dbReference type="ChEBI" id="CHEBI:18420"/>
    </ligand>
</feature>
<dbReference type="EMBL" id="CAXITT010001078">
    <property type="protein sequence ID" value="CAL1547829.1"/>
    <property type="molecule type" value="Genomic_DNA"/>
</dbReference>
<feature type="binding site" evidence="4">
    <location>
        <position position="401"/>
    </location>
    <ligand>
        <name>Zn(2+)</name>
        <dbReference type="ChEBI" id="CHEBI:29105"/>
        <label>2</label>
    </ligand>
</feature>
<keyword evidence="4" id="KW-0862">Zinc</keyword>
<keyword evidence="4" id="KW-0460">Magnesium</keyword>
<dbReference type="Proteomes" id="UP001497497">
    <property type="component" value="Unassembled WGS sequence"/>
</dbReference>
<dbReference type="EC" id="3.1.3.1" evidence="1"/>
<protein>
    <recommendedName>
        <fullName evidence="1">alkaline phosphatase</fullName>
        <ecNumber evidence="1">3.1.3.1</ecNumber>
    </recommendedName>
</protein>
<dbReference type="CDD" id="cd16012">
    <property type="entry name" value="ALP"/>
    <property type="match status" value="1"/>
</dbReference>
<evidence type="ECO:0000256" key="6">
    <source>
        <dbReference type="SAM" id="SignalP"/>
    </source>
</evidence>
<evidence type="ECO:0000256" key="5">
    <source>
        <dbReference type="RuleBase" id="RU003946"/>
    </source>
</evidence>
<dbReference type="PANTHER" id="PTHR11596:SF5">
    <property type="entry name" value="ALKALINE PHOSPHATASE"/>
    <property type="match status" value="1"/>
</dbReference>
<evidence type="ECO:0000256" key="2">
    <source>
        <dbReference type="ARBA" id="ARBA00022553"/>
    </source>
</evidence>
<feature type="chain" id="PRO_5043416069" description="alkaline phosphatase" evidence="6">
    <location>
        <begin position="32"/>
        <end position="531"/>
    </location>
</feature>
<dbReference type="SMART" id="SM00098">
    <property type="entry name" value="alkPPc"/>
    <property type="match status" value="1"/>
</dbReference>
<accession>A0AAV2IL24</accession>
<feature type="binding site" evidence="4">
    <location>
        <position position="363"/>
    </location>
    <ligand>
        <name>Zn(2+)</name>
        <dbReference type="ChEBI" id="CHEBI:29105"/>
        <label>2</label>
    </ligand>
</feature>
<feature type="active site" description="Phosphoserine intermediate" evidence="3">
    <location>
        <position position="125"/>
    </location>
</feature>
<organism evidence="7 8">
    <name type="scientific">Lymnaea stagnalis</name>
    <name type="common">Great pond snail</name>
    <name type="synonym">Helix stagnalis</name>
    <dbReference type="NCBI Taxonomy" id="6523"/>
    <lineage>
        <taxon>Eukaryota</taxon>
        <taxon>Metazoa</taxon>
        <taxon>Spiralia</taxon>
        <taxon>Lophotrochozoa</taxon>
        <taxon>Mollusca</taxon>
        <taxon>Gastropoda</taxon>
        <taxon>Heterobranchia</taxon>
        <taxon>Euthyneura</taxon>
        <taxon>Panpulmonata</taxon>
        <taxon>Hygrophila</taxon>
        <taxon>Lymnaeoidea</taxon>
        <taxon>Lymnaeidae</taxon>
        <taxon>Lymnaea</taxon>
    </lineage>
</organism>
<evidence type="ECO:0000256" key="3">
    <source>
        <dbReference type="PIRSR" id="PIRSR601952-1"/>
    </source>
</evidence>
<dbReference type="GO" id="GO:0004035">
    <property type="term" value="F:alkaline phosphatase activity"/>
    <property type="evidence" value="ECO:0007669"/>
    <property type="project" value="UniProtKB-EC"/>
</dbReference>
<dbReference type="Gene3D" id="3.40.720.10">
    <property type="entry name" value="Alkaline Phosphatase, subunit A"/>
    <property type="match status" value="1"/>
</dbReference>
<comment type="similarity">
    <text evidence="5">Belongs to the alkaline phosphatase family.</text>
</comment>
<feature type="binding site" evidence="4">
    <location>
        <position position="187"/>
    </location>
    <ligand>
        <name>Mg(2+)</name>
        <dbReference type="ChEBI" id="CHEBI:18420"/>
    </ligand>
</feature>
<evidence type="ECO:0000256" key="1">
    <source>
        <dbReference type="ARBA" id="ARBA00012647"/>
    </source>
</evidence>
<feature type="binding site" evidence="4">
    <location>
        <position position="474"/>
    </location>
    <ligand>
        <name>Zn(2+)</name>
        <dbReference type="ChEBI" id="CHEBI:29105"/>
        <label>2</label>
    </ligand>
</feature>
<evidence type="ECO:0000313" key="7">
    <source>
        <dbReference type="EMBL" id="CAL1547829.1"/>
    </source>
</evidence>
<gene>
    <name evidence="7" type="ORF">GSLYS_00021146001</name>
</gene>
<keyword evidence="8" id="KW-1185">Reference proteome</keyword>
<dbReference type="PRINTS" id="PR00113">
    <property type="entry name" value="ALKPHPHTASE"/>
</dbReference>
<evidence type="ECO:0000313" key="8">
    <source>
        <dbReference type="Proteomes" id="UP001497497"/>
    </source>
</evidence>
<dbReference type="AlphaFoldDB" id="A0AAV2IL24"/>
<comment type="caution">
    <text evidence="7">The sequence shown here is derived from an EMBL/GenBank/DDBJ whole genome shotgun (WGS) entry which is preliminary data.</text>
</comment>
<feature type="binding site" evidence="4">
    <location>
        <position position="75"/>
    </location>
    <ligand>
        <name>Zn(2+)</name>
        <dbReference type="ChEBI" id="CHEBI:29105"/>
        <label>2</label>
    </ligand>
</feature>
<dbReference type="GO" id="GO:0046872">
    <property type="term" value="F:metal ion binding"/>
    <property type="evidence" value="ECO:0007669"/>
    <property type="project" value="UniProtKB-KW"/>
</dbReference>
<proteinExistence type="inferred from homology"/>
<feature type="binding site" evidence="4">
    <location>
        <position position="400"/>
    </location>
    <ligand>
        <name>Zn(2+)</name>
        <dbReference type="ChEBI" id="CHEBI:29105"/>
        <label>2</label>
    </ligand>
</feature>
<sequence>MSGNGSTRVAVITRAWQCGMVLAVLAGLCLTQEPTPDEAQDEWLRKGLAELRRASTVARRHNKNLAKNIILFIGDGMGISTVTAARIRAGQLRGERGEENLLFFERFPHVSLIKTYSVDSQVTGSAAAGSAILTGVKINSGVLGCDSRVKKGNCSLYNDSTRLKTILHAFIEEGLSTGIVTNSRITHATPAAAYAQTPHRGWEGDVDFPPGAEDTDCQHVEDIAKQLVRRNSAIKVLLGGGRRYFLNNSTPDPVTGQLDPYQRRDGLDLTQEWMEDKQNRNASHNYVMSKQQLDSVDASTTDYLLGLFNPSHLDFDVSSPNQQETRLEPTLVEMTEKAIQILKKDTNGFFLLVEGARIDFGHHANSAFTAITETLEFDEAIKTAVRMTDSQDTLILVTADHSHAFAIQGYAPRGNDILGTAEPGIEIAPLDGLPYTTLGYANGPAFGRADLTNVDTASPNFRQSGCIPFSVETHAGEDVSAYGMGPMAHLLHATHEQNYLYHVMEYAACVGRSKRYCRSSKAHSRGDGQKR</sequence>
<feature type="binding site" evidence="4">
    <location>
        <position position="359"/>
    </location>
    <ligand>
        <name>Zn(2+)</name>
        <dbReference type="ChEBI" id="CHEBI:29105"/>
        <label>2</label>
    </ligand>
</feature>
<feature type="signal peptide" evidence="6">
    <location>
        <begin position="1"/>
        <end position="31"/>
    </location>
</feature>
<name>A0AAV2IL24_LYMST</name>
<keyword evidence="6" id="KW-0732">Signal</keyword>
<keyword evidence="2" id="KW-0597">Phosphoprotein</keyword>
<dbReference type="InterPro" id="IPR001952">
    <property type="entry name" value="Alkaline_phosphatase"/>
</dbReference>
<feature type="binding site" evidence="4">
    <location>
        <position position="354"/>
    </location>
    <ligand>
        <name>Mg(2+)</name>
        <dbReference type="ChEBI" id="CHEBI:18420"/>
    </ligand>
</feature>
<dbReference type="SUPFAM" id="SSF53649">
    <property type="entry name" value="Alkaline phosphatase-like"/>
    <property type="match status" value="1"/>
</dbReference>
<feature type="binding site" evidence="4">
    <location>
        <position position="189"/>
    </location>
    <ligand>
        <name>Mg(2+)</name>
        <dbReference type="ChEBI" id="CHEBI:18420"/>
    </ligand>
</feature>
<comment type="cofactor">
    <cofactor evidence="4">
        <name>Mg(2+)</name>
        <dbReference type="ChEBI" id="CHEBI:18420"/>
    </cofactor>
    <text evidence="4">Binds 1 Mg(2+) ion.</text>
</comment>